<dbReference type="EMBL" id="JAUTXU010000087">
    <property type="protein sequence ID" value="KAK3710115.1"/>
    <property type="molecule type" value="Genomic_DNA"/>
</dbReference>
<reference evidence="1" key="1">
    <citation type="submission" date="2023-07" db="EMBL/GenBank/DDBJ databases">
        <title>Black Yeasts Isolated from many extreme environments.</title>
        <authorList>
            <person name="Coleine C."/>
            <person name="Stajich J.E."/>
            <person name="Selbmann L."/>
        </authorList>
    </citation>
    <scope>NUCLEOTIDE SEQUENCE</scope>
    <source>
        <strain evidence="1">CCFEE 5714</strain>
    </source>
</reference>
<keyword evidence="2" id="KW-1185">Reference proteome</keyword>
<sequence length="296" mass="34086">MEFRYGLTEFFRECRDIELSELTTPESMKMENYFFVSPKSKRCFVEKGKGTRRRPFHPTLYLITAMPSQYIPYSDVYNDNPADYRESKPYGRVHEVSAEDIDTVRRQQWEAFSRPAAQRLTPQNLEVHRRGTTRQRERSADDAYRQRSRQQRGRRHSPSTRSSSCSSSDDDDEEDDHADDTPQQRRRRDYFRRHGYEKDSRRAKSEQRPDKPYDGDLRSRVTGNLDGSPNGILVGAIGAGIGAIAARRFGSRNHFDEDTGSTTWKTLGGALAGGVVANVAEERFRKSRSAKEEGLK</sequence>
<dbReference type="Proteomes" id="UP001281147">
    <property type="component" value="Unassembled WGS sequence"/>
</dbReference>
<gene>
    <name evidence="1" type="ORF">LTR37_010546</name>
</gene>
<protein>
    <submittedName>
        <fullName evidence="1">Uncharacterized protein</fullName>
    </submittedName>
</protein>
<organism evidence="1 2">
    <name type="scientific">Vermiconidia calcicola</name>
    <dbReference type="NCBI Taxonomy" id="1690605"/>
    <lineage>
        <taxon>Eukaryota</taxon>
        <taxon>Fungi</taxon>
        <taxon>Dikarya</taxon>
        <taxon>Ascomycota</taxon>
        <taxon>Pezizomycotina</taxon>
        <taxon>Dothideomycetes</taxon>
        <taxon>Dothideomycetidae</taxon>
        <taxon>Mycosphaerellales</taxon>
        <taxon>Extremaceae</taxon>
        <taxon>Vermiconidia</taxon>
    </lineage>
</organism>
<name>A0ACC3N4U5_9PEZI</name>
<evidence type="ECO:0000313" key="1">
    <source>
        <dbReference type="EMBL" id="KAK3710115.1"/>
    </source>
</evidence>
<accession>A0ACC3N4U5</accession>
<proteinExistence type="predicted"/>
<evidence type="ECO:0000313" key="2">
    <source>
        <dbReference type="Proteomes" id="UP001281147"/>
    </source>
</evidence>
<comment type="caution">
    <text evidence="1">The sequence shown here is derived from an EMBL/GenBank/DDBJ whole genome shotgun (WGS) entry which is preliminary data.</text>
</comment>